<dbReference type="AlphaFoldDB" id="A0A518B0K4"/>
<keyword evidence="2" id="KW-0479">Metal-binding</keyword>
<reference evidence="6 7" key="1">
    <citation type="submission" date="2019-02" db="EMBL/GenBank/DDBJ databases">
        <title>Deep-cultivation of Planctomycetes and their phenomic and genomic characterization uncovers novel biology.</title>
        <authorList>
            <person name="Wiegand S."/>
            <person name="Jogler M."/>
            <person name="Boedeker C."/>
            <person name="Pinto D."/>
            <person name="Vollmers J."/>
            <person name="Rivas-Marin E."/>
            <person name="Kohn T."/>
            <person name="Peeters S.H."/>
            <person name="Heuer A."/>
            <person name="Rast P."/>
            <person name="Oberbeckmann S."/>
            <person name="Bunk B."/>
            <person name="Jeske O."/>
            <person name="Meyerdierks A."/>
            <person name="Storesund J.E."/>
            <person name="Kallscheuer N."/>
            <person name="Luecker S."/>
            <person name="Lage O.M."/>
            <person name="Pohl T."/>
            <person name="Merkel B.J."/>
            <person name="Hornburger P."/>
            <person name="Mueller R.-W."/>
            <person name="Bruemmer F."/>
            <person name="Labrenz M."/>
            <person name="Spormann A.M."/>
            <person name="Op den Camp H."/>
            <person name="Overmann J."/>
            <person name="Amann R."/>
            <person name="Jetten M.S.M."/>
            <person name="Mascher T."/>
            <person name="Medema M.H."/>
            <person name="Devos D.P."/>
            <person name="Kaster A.-K."/>
            <person name="Ovreas L."/>
            <person name="Rohde M."/>
            <person name="Galperin M.Y."/>
            <person name="Jogler C."/>
        </authorList>
    </citation>
    <scope>NUCLEOTIDE SEQUENCE [LARGE SCALE GENOMIC DNA]</scope>
    <source>
        <strain evidence="6 7">Pan216</strain>
    </source>
</reference>
<dbReference type="InterPro" id="IPR050123">
    <property type="entry name" value="Prok_molybdopt-oxidoreductase"/>
</dbReference>
<keyword evidence="1" id="KW-0004">4Fe-4S</keyword>
<dbReference type="PROSITE" id="PS00490">
    <property type="entry name" value="MOLYBDOPTERIN_PROK_2"/>
    <property type="match status" value="1"/>
</dbReference>
<dbReference type="GO" id="GO:0046872">
    <property type="term" value="F:metal ion binding"/>
    <property type="evidence" value="ECO:0007669"/>
    <property type="project" value="UniProtKB-KW"/>
</dbReference>
<dbReference type="GO" id="GO:0045333">
    <property type="term" value="P:cellular respiration"/>
    <property type="evidence" value="ECO:0007669"/>
    <property type="project" value="UniProtKB-ARBA"/>
</dbReference>
<feature type="domain" description="4Fe-4S Mo/W bis-MGD-type" evidence="5">
    <location>
        <begin position="48"/>
        <end position="104"/>
    </location>
</feature>
<dbReference type="CDD" id="cd00508">
    <property type="entry name" value="MopB_CT_Fdh-Nap-like"/>
    <property type="match status" value="1"/>
</dbReference>
<dbReference type="CDD" id="cd02754">
    <property type="entry name" value="MopB_Nitrate-R-NapA-like"/>
    <property type="match status" value="1"/>
</dbReference>
<dbReference type="Gene3D" id="3.40.228.10">
    <property type="entry name" value="Dimethylsulfoxide Reductase, domain 2"/>
    <property type="match status" value="1"/>
</dbReference>
<dbReference type="Gene3D" id="2.20.25.90">
    <property type="entry name" value="ADC-like domains"/>
    <property type="match status" value="1"/>
</dbReference>
<keyword evidence="3" id="KW-0408">Iron</keyword>
<keyword evidence="7" id="KW-1185">Reference proteome</keyword>
<dbReference type="Pfam" id="PF01568">
    <property type="entry name" value="Molydop_binding"/>
    <property type="match status" value="1"/>
</dbReference>
<keyword evidence="4" id="KW-0411">Iron-sulfur</keyword>
<dbReference type="InterPro" id="IPR006655">
    <property type="entry name" value="Mopterin_OxRdtase_prok_CS"/>
</dbReference>
<dbReference type="PROSITE" id="PS51669">
    <property type="entry name" value="4FE4S_MOW_BIS_MGD"/>
    <property type="match status" value="1"/>
</dbReference>
<dbReference type="Proteomes" id="UP000317093">
    <property type="component" value="Chromosome"/>
</dbReference>
<dbReference type="GO" id="GO:0043546">
    <property type="term" value="F:molybdopterin cofactor binding"/>
    <property type="evidence" value="ECO:0007669"/>
    <property type="project" value="InterPro"/>
</dbReference>
<dbReference type="InterPro" id="IPR006656">
    <property type="entry name" value="Mopterin_OxRdtase"/>
</dbReference>
<sequence length="745" mass="82714">MSLATANDTDRLIDEFALMRKEGPLTRQLLQEPGGFGLGMIPNGCKPDSTTKMVCGFCSTGCSLNVHLKEGEAVGLTPATGDPVNVGMACPKGWEAVSVLDSPARATTPLLRRNDRLEPVSWDNALTTFAERIKAIIAEHGPDSVAFISTGQIPTEEMAMLGALAKFGMGLRHGDGNTRQCMATAVVAYKQAFGFDAPPYTYQDFEESDMIVLVGSNLCIAHPIMWERVLKNKRDPDIVVIDPRCTETAMAATWHLQIKPKSDLALFYGVANILAERGWLDESFIERHTEGVDDFVKHVAPYNLDRVSHETGLESTAIETFARFIHERERTSFWWTMGINQSYEGVRAAQSIINLALLTGNIGRPGTGANSITGQCNAMGSRLFSNTTSLFAGRDFTNDAHRQEVAETLGIDVDLIPSTTSWDYATIMENVLAGKVKALWVIATNPAHSWINQNACRDILSRLDFLVVQDSYVDTETAKSADLVLPAAAWGEKEGTFINSERRLGVIKRVKQAPGQALADFSIFKLIAHYWGCDDLFREWTSPEATFQILSRLSKGQPCDISGVEDYRMIDDAGGIQWPCPEGSPPSLANQRRLFEDHAFYTPSGRARFKFEEPKPLSEPPDDHYPLILLTGRGTSAQWHTQTRTRQSAVLRKLYPQQIYVEINPIDAKELNLEADEWVSVESRRGRVKARAFLTNSVQPGQVFLPMHYEPVNRLTDAVFDPYSRQPSYKACAVRVGPWRVHHGV</sequence>
<dbReference type="PANTHER" id="PTHR43105">
    <property type="entry name" value="RESPIRATORY NITRATE REDUCTASE"/>
    <property type="match status" value="1"/>
</dbReference>
<dbReference type="KEGG" id="knv:Pan216_13470"/>
<dbReference type="SUPFAM" id="SSF53706">
    <property type="entry name" value="Formate dehydrogenase/DMSO reductase, domains 1-3"/>
    <property type="match status" value="1"/>
</dbReference>
<dbReference type="PIRSF" id="PIRSF000144">
    <property type="entry name" value="CbbBc"/>
    <property type="match status" value="1"/>
</dbReference>
<gene>
    <name evidence="6" type="primary">narB</name>
    <name evidence="6" type="ORF">Pan216_13470</name>
</gene>
<evidence type="ECO:0000256" key="3">
    <source>
        <dbReference type="ARBA" id="ARBA00023004"/>
    </source>
</evidence>
<organism evidence="6 7">
    <name type="scientific">Kolteria novifilia</name>
    <dbReference type="NCBI Taxonomy" id="2527975"/>
    <lineage>
        <taxon>Bacteria</taxon>
        <taxon>Pseudomonadati</taxon>
        <taxon>Planctomycetota</taxon>
        <taxon>Planctomycetia</taxon>
        <taxon>Kolteriales</taxon>
        <taxon>Kolteriaceae</taxon>
        <taxon>Kolteria</taxon>
    </lineage>
</organism>
<dbReference type="Pfam" id="PF00384">
    <property type="entry name" value="Molybdopterin"/>
    <property type="match status" value="1"/>
</dbReference>
<dbReference type="Pfam" id="PF04879">
    <property type="entry name" value="Molybdop_Fe4S4"/>
    <property type="match status" value="1"/>
</dbReference>
<dbReference type="InterPro" id="IPR006963">
    <property type="entry name" value="Mopterin_OxRdtase_4Fe-4S_dom"/>
</dbReference>
<dbReference type="Gene3D" id="2.40.40.20">
    <property type="match status" value="1"/>
</dbReference>
<evidence type="ECO:0000256" key="4">
    <source>
        <dbReference type="ARBA" id="ARBA00023014"/>
    </source>
</evidence>
<dbReference type="GO" id="GO:0051539">
    <property type="term" value="F:4 iron, 4 sulfur cluster binding"/>
    <property type="evidence" value="ECO:0007669"/>
    <property type="project" value="UniProtKB-KW"/>
</dbReference>
<keyword evidence="6" id="KW-0560">Oxidoreductase</keyword>
<dbReference type="SMART" id="SM00926">
    <property type="entry name" value="Molybdop_Fe4S4"/>
    <property type="match status" value="1"/>
</dbReference>
<dbReference type="RefSeq" id="WP_145256447.1">
    <property type="nucleotide sequence ID" value="NZ_CP036279.1"/>
</dbReference>
<dbReference type="OrthoDB" id="9805142at2"/>
<evidence type="ECO:0000313" key="7">
    <source>
        <dbReference type="Proteomes" id="UP000317093"/>
    </source>
</evidence>
<dbReference type="Gene3D" id="3.40.50.740">
    <property type="match status" value="1"/>
</dbReference>
<dbReference type="InterPro" id="IPR006657">
    <property type="entry name" value="MoPterin_dinucl-bd_dom"/>
</dbReference>
<evidence type="ECO:0000259" key="5">
    <source>
        <dbReference type="PROSITE" id="PS51669"/>
    </source>
</evidence>
<dbReference type="SUPFAM" id="SSF50692">
    <property type="entry name" value="ADC-like"/>
    <property type="match status" value="1"/>
</dbReference>
<dbReference type="InterPro" id="IPR009010">
    <property type="entry name" value="Asp_de-COase-like_dom_sf"/>
</dbReference>
<evidence type="ECO:0000256" key="1">
    <source>
        <dbReference type="ARBA" id="ARBA00022485"/>
    </source>
</evidence>
<dbReference type="GO" id="GO:0016491">
    <property type="term" value="F:oxidoreductase activity"/>
    <property type="evidence" value="ECO:0007669"/>
    <property type="project" value="UniProtKB-KW"/>
</dbReference>
<accession>A0A518B0K4</accession>
<evidence type="ECO:0000313" key="6">
    <source>
        <dbReference type="EMBL" id="QDU60506.1"/>
    </source>
</evidence>
<dbReference type="EMBL" id="CP036279">
    <property type="protein sequence ID" value="QDU60506.1"/>
    <property type="molecule type" value="Genomic_DNA"/>
</dbReference>
<protein>
    <submittedName>
        <fullName evidence="6">Nitrate reductase</fullName>
        <ecNumber evidence="6">1.7.99.4</ecNumber>
    </submittedName>
</protein>
<proteinExistence type="predicted"/>
<dbReference type="GO" id="GO:0016020">
    <property type="term" value="C:membrane"/>
    <property type="evidence" value="ECO:0007669"/>
    <property type="project" value="TreeGrafter"/>
</dbReference>
<dbReference type="EC" id="1.7.99.4" evidence="6"/>
<dbReference type="PANTHER" id="PTHR43105:SF10">
    <property type="entry name" value="NADH-QUINONE OXIDOREDUCTASE SUBUNIT G"/>
    <property type="match status" value="1"/>
</dbReference>
<evidence type="ECO:0000256" key="2">
    <source>
        <dbReference type="ARBA" id="ARBA00022723"/>
    </source>
</evidence>
<name>A0A518B0K4_9BACT</name>